<keyword evidence="3" id="KW-1003">Cell membrane</keyword>
<comment type="subcellular location">
    <subcellularLocation>
        <location evidence="1">Cell membrane</location>
        <topology evidence="1">Multi-pass membrane protein</topology>
    </subcellularLocation>
</comment>
<dbReference type="NCBIfam" id="NF006520">
    <property type="entry name" value="PRK08965.1-4"/>
    <property type="match status" value="1"/>
</dbReference>
<dbReference type="PANTHER" id="PTHR34584:SF1">
    <property type="entry name" value="NA(+)_H(+) ANTIPORTER SUBUNIT E1"/>
    <property type="match status" value="1"/>
</dbReference>
<feature type="transmembrane region" description="Helical" evidence="7">
    <location>
        <begin position="64"/>
        <end position="84"/>
    </location>
</feature>
<accession>A0ABP8GJJ5</accession>
<evidence type="ECO:0000256" key="2">
    <source>
        <dbReference type="ARBA" id="ARBA00006228"/>
    </source>
</evidence>
<evidence type="ECO:0000256" key="7">
    <source>
        <dbReference type="SAM" id="Phobius"/>
    </source>
</evidence>
<keyword evidence="9" id="KW-1185">Reference proteome</keyword>
<reference evidence="9" key="1">
    <citation type="journal article" date="2019" name="Int. J. Syst. Evol. Microbiol.">
        <title>The Global Catalogue of Microorganisms (GCM) 10K type strain sequencing project: providing services to taxonomists for standard genome sequencing and annotation.</title>
        <authorList>
            <consortium name="The Broad Institute Genomics Platform"/>
            <consortium name="The Broad Institute Genome Sequencing Center for Infectious Disease"/>
            <person name="Wu L."/>
            <person name="Ma J."/>
        </authorList>
    </citation>
    <scope>NUCLEOTIDE SEQUENCE [LARGE SCALE GENOMIC DNA]</scope>
    <source>
        <strain evidence="9">JCM 17666</strain>
    </source>
</reference>
<evidence type="ECO:0000256" key="4">
    <source>
        <dbReference type="ARBA" id="ARBA00022692"/>
    </source>
</evidence>
<dbReference type="InterPro" id="IPR002758">
    <property type="entry name" value="Cation_antiport_E"/>
</dbReference>
<keyword evidence="5 7" id="KW-1133">Transmembrane helix</keyword>
<evidence type="ECO:0000256" key="1">
    <source>
        <dbReference type="ARBA" id="ARBA00004651"/>
    </source>
</evidence>
<dbReference type="PANTHER" id="PTHR34584">
    <property type="entry name" value="NA(+)/H(+) ANTIPORTER SUBUNIT E1"/>
    <property type="match status" value="1"/>
</dbReference>
<evidence type="ECO:0000313" key="8">
    <source>
        <dbReference type="EMBL" id="GAA4325542.1"/>
    </source>
</evidence>
<dbReference type="Proteomes" id="UP001501671">
    <property type="component" value="Unassembled WGS sequence"/>
</dbReference>
<evidence type="ECO:0000313" key="9">
    <source>
        <dbReference type="Proteomes" id="UP001501671"/>
    </source>
</evidence>
<keyword evidence="6 7" id="KW-0472">Membrane</keyword>
<gene>
    <name evidence="8" type="ORF">GCM10023144_08000</name>
</gene>
<comment type="caution">
    <text evidence="8">The sequence shown here is derived from an EMBL/GenBank/DDBJ whole genome shotgun (WGS) entry which is preliminary data.</text>
</comment>
<dbReference type="PIRSF" id="PIRSF019239">
    <property type="entry name" value="MrpE"/>
    <property type="match status" value="1"/>
</dbReference>
<name>A0ABP8GJJ5_9BURK</name>
<organism evidence="8 9">
    <name type="scientific">Pigmentiphaga soli</name>
    <dbReference type="NCBI Taxonomy" id="1007095"/>
    <lineage>
        <taxon>Bacteria</taxon>
        <taxon>Pseudomonadati</taxon>
        <taxon>Pseudomonadota</taxon>
        <taxon>Betaproteobacteria</taxon>
        <taxon>Burkholderiales</taxon>
        <taxon>Alcaligenaceae</taxon>
        <taxon>Pigmentiphaga</taxon>
    </lineage>
</organism>
<evidence type="ECO:0000256" key="3">
    <source>
        <dbReference type="ARBA" id="ARBA00022475"/>
    </source>
</evidence>
<proteinExistence type="inferred from homology"/>
<dbReference type="RefSeq" id="WP_345246581.1">
    <property type="nucleotide sequence ID" value="NZ_BAABFO010000003.1"/>
</dbReference>
<sequence length="163" mass="18598">MIRRLFRWPLMSASLFAMWLLLNRSVAPGQILLGAVLALALPRLTAKLRPTAVRVRRPWVALRLLATVLWDSFLSNLAVARVILGGRERRHRSGFVEIPLELRDPHGLSMLAAILTGIPGTVWCELSDDGSTLTIHVLDLQQEEDWVRTVKDRYERPLREIFE</sequence>
<comment type="similarity">
    <text evidence="2">Belongs to the CPA3 antiporters (TC 2.A.63) subunit E family.</text>
</comment>
<protein>
    <submittedName>
        <fullName evidence="8">Na+/H+ antiporter subunit E</fullName>
    </submittedName>
</protein>
<evidence type="ECO:0000256" key="6">
    <source>
        <dbReference type="ARBA" id="ARBA00023136"/>
    </source>
</evidence>
<dbReference type="Pfam" id="PF01899">
    <property type="entry name" value="MNHE"/>
    <property type="match status" value="1"/>
</dbReference>
<keyword evidence="4 7" id="KW-0812">Transmembrane</keyword>
<evidence type="ECO:0000256" key="5">
    <source>
        <dbReference type="ARBA" id="ARBA00022989"/>
    </source>
</evidence>
<dbReference type="NCBIfam" id="NF006518">
    <property type="entry name" value="PRK08965.1-2"/>
    <property type="match status" value="1"/>
</dbReference>
<dbReference type="EMBL" id="BAABFO010000003">
    <property type="protein sequence ID" value="GAA4325542.1"/>
    <property type="molecule type" value="Genomic_DNA"/>
</dbReference>